<dbReference type="GO" id="GO:0000271">
    <property type="term" value="P:polysaccharide biosynthetic process"/>
    <property type="evidence" value="ECO:0007669"/>
    <property type="project" value="TreeGrafter"/>
</dbReference>
<comment type="caution">
    <text evidence="6">The sequence shown here is derived from an EMBL/GenBank/DDBJ whole genome shotgun (WGS) entry which is preliminary data.</text>
</comment>
<organism evidence="6 7">
    <name type="scientific">Alginatibacterium sediminis</name>
    <dbReference type="NCBI Taxonomy" id="2164068"/>
    <lineage>
        <taxon>Bacteria</taxon>
        <taxon>Pseudomonadati</taxon>
        <taxon>Pseudomonadota</taxon>
        <taxon>Gammaproteobacteria</taxon>
        <taxon>Alteromonadales</taxon>
        <taxon>Alteromonadaceae</taxon>
        <taxon>Alginatibacterium</taxon>
    </lineage>
</organism>
<keyword evidence="7" id="KW-1185">Reference proteome</keyword>
<evidence type="ECO:0000256" key="2">
    <source>
        <dbReference type="ARBA" id="ARBA00037999"/>
    </source>
</evidence>
<feature type="active site" description="Proton acceptor" evidence="3">
    <location>
        <position position="190"/>
    </location>
</feature>
<dbReference type="EMBL" id="RAQO01000004">
    <property type="protein sequence ID" value="RKF19646.1"/>
    <property type="molecule type" value="Genomic_DNA"/>
</dbReference>
<protein>
    <submittedName>
        <fullName evidence="6">DegT/DnrJ/EryC1/StrS family aminotransferase</fullName>
    </submittedName>
</protein>
<feature type="modified residue" description="N6-(pyridoxal phosphate)lysine" evidence="4">
    <location>
        <position position="190"/>
    </location>
</feature>
<dbReference type="CDD" id="cd00616">
    <property type="entry name" value="AHBA_syn"/>
    <property type="match status" value="1"/>
</dbReference>
<name>A0A420EGG0_9ALTE</name>
<evidence type="ECO:0000313" key="7">
    <source>
        <dbReference type="Proteomes" id="UP000286482"/>
    </source>
</evidence>
<reference evidence="6 7" key="1">
    <citation type="submission" date="2018-09" db="EMBL/GenBank/DDBJ databases">
        <authorList>
            <person name="Wang Z."/>
        </authorList>
    </citation>
    <scope>NUCLEOTIDE SEQUENCE [LARGE SCALE GENOMIC DNA]</scope>
    <source>
        <strain evidence="6 7">ALS 81</strain>
    </source>
</reference>
<evidence type="ECO:0000313" key="6">
    <source>
        <dbReference type="EMBL" id="RKF19646.1"/>
    </source>
</evidence>
<gene>
    <name evidence="6" type="ORF">DBZ36_04045</name>
</gene>
<dbReference type="InterPro" id="IPR000653">
    <property type="entry name" value="DegT/StrS_aminotransferase"/>
</dbReference>
<dbReference type="PANTHER" id="PTHR30244:SF9">
    <property type="entry name" value="PROTEIN RV3402C"/>
    <property type="match status" value="1"/>
</dbReference>
<dbReference type="PANTHER" id="PTHR30244">
    <property type="entry name" value="TRANSAMINASE"/>
    <property type="match status" value="1"/>
</dbReference>
<dbReference type="RefSeq" id="WP_120353651.1">
    <property type="nucleotide sequence ID" value="NZ_RAQO01000004.1"/>
</dbReference>
<dbReference type="Gene3D" id="3.40.640.10">
    <property type="entry name" value="Type I PLP-dependent aspartate aminotransferase-like (Major domain)"/>
    <property type="match status" value="1"/>
</dbReference>
<keyword evidence="1 4" id="KW-0663">Pyridoxal phosphate</keyword>
<evidence type="ECO:0000256" key="3">
    <source>
        <dbReference type="PIRSR" id="PIRSR000390-1"/>
    </source>
</evidence>
<evidence type="ECO:0000256" key="5">
    <source>
        <dbReference type="RuleBase" id="RU004508"/>
    </source>
</evidence>
<dbReference type="OrthoDB" id="9804264at2"/>
<evidence type="ECO:0000256" key="1">
    <source>
        <dbReference type="ARBA" id="ARBA00022898"/>
    </source>
</evidence>
<dbReference type="GO" id="GO:0008483">
    <property type="term" value="F:transaminase activity"/>
    <property type="evidence" value="ECO:0007669"/>
    <property type="project" value="UniProtKB-KW"/>
</dbReference>
<comment type="similarity">
    <text evidence="2 5">Belongs to the DegT/DnrJ/EryC1 family.</text>
</comment>
<dbReference type="Pfam" id="PF01041">
    <property type="entry name" value="DegT_DnrJ_EryC1"/>
    <property type="match status" value="1"/>
</dbReference>
<accession>A0A420EGG0</accession>
<dbReference type="GO" id="GO:0030170">
    <property type="term" value="F:pyridoxal phosphate binding"/>
    <property type="evidence" value="ECO:0007669"/>
    <property type="project" value="TreeGrafter"/>
</dbReference>
<sequence>MNSKIREKALLVQSPSLPDREVLNGYIDEIYKSRWLTNNGHLVQELEKKLTGYLDVPYLVLTANGTSALQLALKLFNIDKEVITTPFTFAATGQAIEWVGAKPVFADIDKRSLCLCPKQVSNKISPHTQAILPVNVYGRTAHNTELEELARRHNLKLIYDGAQSFGPPSLHQKTALTSGDATALSFHATKIFNTVEGGALILKSEEDYLKAQSLINFGYQDGKPGHVGTNAKMNEIEAAFGLANLEHINKEIVYRKLLTEAYKDQLADFSNSNLLKLTKSPNYAYFPLQFIDEQMLLKVDQALKVQNVFGRRYFYPLQPGSVADDLPVASRVARNSYCLPLHCNMTKDDVTMICDTIRTAVLPAHAYRAQC</sequence>
<proteinExistence type="inferred from homology"/>
<dbReference type="PIRSF" id="PIRSF000390">
    <property type="entry name" value="PLP_StrS"/>
    <property type="match status" value="1"/>
</dbReference>
<dbReference type="InterPro" id="IPR015421">
    <property type="entry name" value="PyrdxlP-dep_Trfase_major"/>
</dbReference>
<keyword evidence="6" id="KW-0808">Transferase</keyword>
<dbReference type="AlphaFoldDB" id="A0A420EGG0"/>
<dbReference type="Proteomes" id="UP000286482">
    <property type="component" value="Unassembled WGS sequence"/>
</dbReference>
<keyword evidence="6" id="KW-0032">Aminotransferase</keyword>
<dbReference type="InterPro" id="IPR015424">
    <property type="entry name" value="PyrdxlP-dep_Trfase"/>
</dbReference>
<evidence type="ECO:0000256" key="4">
    <source>
        <dbReference type="PIRSR" id="PIRSR000390-2"/>
    </source>
</evidence>
<dbReference type="SUPFAM" id="SSF53383">
    <property type="entry name" value="PLP-dependent transferases"/>
    <property type="match status" value="1"/>
</dbReference>